<name>A0A0D1XTK4_9PEZI</name>
<dbReference type="RefSeq" id="XP_016215915.1">
    <property type="nucleotide sequence ID" value="XM_016356392.1"/>
</dbReference>
<dbReference type="OrthoDB" id="3021074at2759"/>
<organism evidence="4 5">
    <name type="scientific">Verruconis gallopava</name>
    <dbReference type="NCBI Taxonomy" id="253628"/>
    <lineage>
        <taxon>Eukaryota</taxon>
        <taxon>Fungi</taxon>
        <taxon>Dikarya</taxon>
        <taxon>Ascomycota</taxon>
        <taxon>Pezizomycotina</taxon>
        <taxon>Dothideomycetes</taxon>
        <taxon>Pleosporomycetidae</taxon>
        <taxon>Venturiales</taxon>
        <taxon>Sympoventuriaceae</taxon>
        <taxon>Verruconis</taxon>
    </lineage>
</organism>
<evidence type="ECO:0000313" key="5">
    <source>
        <dbReference type="Proteomes" id="UP000053259"/>
    </source>
</evidence>
<gene>
    <name evidence="4" type="ORF">PV09_03222</name>
</gene>
<protein>
    <submittedName>
        <fullName evidence="4">Uncharacterized protein</fullName>
    </submittedName>
</protein>
<feature type="compositionally biased region" description="Basic and acidic residues" evidence="1">
    <location>
        <begin position="668"/>
        <end position="681"/>
    </location>
</feature>
<keyword evidence="2" id="KW-1133">Transmembrane helix</keyword>
<keyword evidence="2" id="KW-0472">Membrane</keyword>
<feature type="chain" id="PRO_5002246481" evidence="3">
    <location>
        <begin position="24"/>
        <end position="801"/>
    </location>
</feature>
<feature type="compositionally biased region" description="Basic and acidic residues" evidence="1">
    <location>
        <begin position="787"/>
        <end position="801"/>
    </location>
</feature>
<feature type="transmembrane region" description="Helical" evidence="2">
    <location>
        <begin position="145"/>
        <end position="162"/>
    </location>
</feature>
<feature type="region of interest" description="Disordered" evidence="1">
    <location>
        <begin position="666"/>
        <end position="694"/>
    </location>
</feature>
<feature type="transmembrane region" description="Helical" evidence="2">
    <location>
        <begin position="211"/>
        <end position="229"/>
    </location>
</feature>
<feature type="transmembrane region" description="Helical" evidence="2">
    <location>
        <begin position="241"/>
        <end position="259"/>
    </location>
</feature>
<keyword evidence="2" id="KW-0812">Transmembrane</keyword>
<dbReference type="AlphaFoldDB" id="A0A0D1XTK4"/>
<feature type="region of interest" description="Disordered" evidence="1">
    <location>
        <begin position="716"/>
        <end position="801"/>
    </location>
</feature>
<dbReference type="VEuPathDB" id="FungiDB:PV09_03222"/>
<feature type="compositionally biased region" description="Polar residues" evidence="1">
    <location>
        <begin position="776"/>
        <end position="786"/>
    </location>
</feature>
<sequence>MKTHSLPCVLLFSLQHLFRNVFALNLTRATYNNDNKTWSVTVPAQWDYTTILEATGNGTIIDKPGDFLETYSLPYPGFVNTESTVLNGSSSRYAPLIYVNGTFSTYATNAVNYGLQRDLNTSVAPYSDEDWTIPVTCELPISRNYSFLNRVLYYALLVFALIAPRHKWLVFGALASATIYSGCAAVQAIAQFIVVNIQSPHSNAGDNDNEAIMSILAAGLLMTLPLLNWSRTLSRVHGRPILIYWALIILVGYVLVIVGDKETQYSDGWTRTYGSIMTCNTREQIPAFANLGFIDQHFITRYNCDTPCYNPKQQNPLRDAGLAIARVSCDQFTWTDLGGTHFSCFTQCPRSISDTCFVEHVGWTRQKFTLNNVGYYGVLPVAAFELFFVICFGRQSPGEIRDAIFKFFVSRTMLGDFRAMTPEKRRWKPNDFRVWAAQAVGLAFYFFAAFVYLACLPSFVFSIIWQERLLRLIPDAATYNDVSQWLPWAGVVLVFGAAAVAKLQLSHLSFGRKEGRLKPATKAKRPGGNFACRLRRKVWRMRSRIQLEFHNLRDFIAQPFFLVLDESRAVTRDHPTVKYIFTGSLPYPPDEERNTKDHYKGPWIKGDAWRSFPVEFQVEADDRTLRSWERYQSQAWSDDEHIVYSVTLPRVPKRPPRSTVIAASSVSHVREEVTPRSDDASSKGPDVRGAFVPDAADPSTVAYRLTPARTSCCTELSFRGSEPVSLRRTDTLESAPSLARESCSRTPEPSAVPRHYTPTPGATGGPLHSHHVSPQRGFQSSPLANHQETHTAIDEQEPHAL</sequence>
<feature type="transmembrane region" description="Helical" evidence="2">
    <location>
        <begin position="434"/>
        <end position="465"/>
    </location>
</feature>
<feature type="transmembrane region" description="Helical" evidence="2">
    <location>
        <begin position="485"/>
        <end position="503"/>
    </location>
</feature>
<evidence type="ECO:0000256" key="1">
    <source>
        <dbReference type="SAM" id="MobiDB-lite"/>
    </source>
</evidence>
<reference evidence="4 5" key="1">
    <citation type="submission" date="2015-01" db="EMBL/GenBank/DDBJ databases">
        <title>The Genome Sequence of Ochroconis gallopava CBS43764.</title>
        <authorList>
            <consortium name="The Broad Institute Genomics Platform"/>
            <person name="Cuomo C."/>
            <person name="de Hoog S."/>
            <person name="Gorbushina A."/>
            <person name="Stielow B."/>
            <person name="Teixiera M."/>
            <person name="Abouelleil A."/>
            <person name="Chapman S.B."/>
            <person name="Priest M."/>
            <person name="Young S.K."/>
            <person name="Wortman J."/>
            <person name="Nusbaum C."/>
            <person name="Birren B."/>
        </authorList>
    </citation>
    <scope>NUCLEOTIDE SEQUENCE [LARGE SCALE GENOMIC DNA]</scope>
    <source>
        <strain evidence="4 5">CBS 43764</strain>
    </source>
</reference>
<evidence type="ECO:0000256" key="3">
    <source>
        <dbReference type="SAM" id="SignalP"/>
    </source>
</evidence>
<feature type="signal peptide" evidence="3">
    <location>
        <begin position="1"/>
        <end position="23"/>
    </location>
</feature>
<dbReference type="HOGENOM" id="CLU_351324_0_0_1"/>
<keyword evidence="5" id="KW-1185">Reference proteome</keyword>
<dbReference type="EMBL" id="KN847536">
    <property type="protein sequence ID" value="KIW06046.1"/>
    <property type="molecule type" value="Genomic_DNA"/>
</dbReference>
<accession>A0A0D1XTK4</accession>
<feature type="transmembrane region" description="Helical" evidence="2">
    <location>
        <begin position="373"/>
        <end position="392"/>
    </location>
</feature>
<proteinExistence type="predicted"/>
<keyword evidence="3" id="KW-0732">Signal</keyword>
<feature type="transmembrane region" description="Helical" evidence="2">
    <location>
        <begin position="169"/>
        <end position="191"/>
    </location>
</feature>
<dbReference type="InParanoid" id="A0A0D1XTK4"/>
<evidence type="ECO:0000256" key="2">
    <source>
        <dbReference type="SAM" id="Phobius"/>
    </source>
</evidence>
<dbReference type="Proteomes" id="UP000053259">
    <property type="component" value="Unassembled WGS sequence"/>
</dbReference>
<dbReference type="GeneID" id="27311195"/>
<evidence type="ECO:0000313" key="4">
    <source>
        <dbReference type="EMBL" id="KIW06046.1"/>
    </source>
</evidence>